<dbReference type="EMBL" id="GISG01161294">
    <property type="protein sequence ID" value="MBA4649634.1"/>
    <property type="molecule type" value="Transcribed_RNA"/>
</dbReference>
<dbReference type="EMBL" id="GISG01161295">
    <property type="protein sequence ID" value="MBA4649635.1"/>
    <property type="molecule type" value="Transcribed_RNA"/>
</dbReference>
<reference evidence="1" key="1">
    <citation type="journal article" date="2013" name="J. Plant Res.">
        <title>Effect of fungi and light on seed germination of three Opuntia species from semiarid lands of central Mexico.</title>
        <authorList>
            <person name="Delgado-Sanchez P."/>
            <person name="Jimenez-Bremont J.F."/>
            <person name="Guerrero-Gonzalez Mde L."/>
            <person name="Flores J."/>
        </authorList>
    </citation>
    <scope>NUCLEOTIDE SEQUENCE</scope>
    <source>
        <tissue evidence="1">Cladode</tissue>
    </source>
</reference>
<dbReference type="EMBL" id="GISG01161296">
    <property type="protein sequence ID" value="MBA4649636.1"/>
    <property type="molecule type" value="Transcribed_RNA"/>
</dbReference>
<evidence type="ECO:0000313" key="1">
    <source>
        <dbReference type="EMBL" id="MBA4649636.1"/>
    </source>
</evidence>
<organism evidence="1">
    <name type="scientific">Opuntia streptacantha</name>
    <name type="common">Prickly pear cactus</name>
    <name type="synonym">Opuntia cardona</name>
    <dbReference type="NCBI Taxonomy" id="393608"/>
    <lineage>
        <taxon>Eukaryota</taxon>
        <taxon>Viridiplantae</taxon>
        <taxon>Streptophyta</taxon>
        <taxon>Embryophyta</taxon>
        <taxon>Tracheophyta</taxon>
        <taxon>Spermatophyta</taxon>
        <taxon>Magnoliopsida</taxon>
        <taxon>eudicotyledons</taxon>
        <taxon>Gunneridae</taxon>
        <taxon>Pentapetalae</taxon>
        <taxon>Caryophyllales</taxon>
        <taxon>Cactineae</taxon>
        <taxon>Cactaceae</taxon>
        <taxon>Opuntioideae</taxon>
        <taxon>Opuntia</taxon>
    </lineage>
</organism>
<sequence length="155" mass="16318">MKGRCAGSMMCDVSGKQHLRVIAQYKGFSLLFIELKQSSYTRLPLPCFSISLCLPLFHLHPMAQRQPTAAAPALPAASTALHRRTDRVPDVQVPAQLFQPTLPSPSSLPSPASGLSLFSAPASAPAATAVTVGHPVAGFIPSGSHMAQLPLPLLT</sequence>
<accession>A0A7C8ZRX6</accession>
<name>A0A7C8ZRX6_OPUST</name>
<reference evidence="1" key="2">
    <citation type="submission" date="2020-07" db="EMBL/GenBank/DDBJ databases">
        <authorList>
            <person name="Vera ALvarez R."/>
            <person name="Arias-Moreno D.M."/>
            <person name="Jimenez-Jacinto V."/>
            <person name="Jimenez-Bremont J.F."/>
            <person name="Swaminathan K."/>
            <person name="Moose S.P."/>
            <person name="Guerrero-Gonzalez M.L."/>
            <person name="Marino-Ramirez L."/>
            <person name="Landsman D."/>
            <person name="Rodriguez-Kessler M."/>
            <person name="Delgado-Sanchez P."/>
        </authorList>
    </citation>
    <scope>NUCLEOTIDE SEQUENCE</scope>
    <source>
        <tissue evidence="1">Cladode</tissue>
    </source>
</reference>
<proteinExistence type="predicted"/>
<protein>
    <submittedName>
        <fullName evidence="1">Uncharacterized protein</fullName>
    </submittedName>
</protein>
<dbReference type="AlphaFoldDB" id="A0A7C8ZRX6"/>